<dbReference type="InterPro" id="IPR003598">
    <property type="entry name" value="Ig_sub2"/>
</dbReference>
<evidence type="ECO:0000313" key="5">
    <source>
        <dbReference type="Proteomes" id="UP001378592"/>
    </source>
</evidence>
<feature type="region of interest" description="Disordered" evidence="1">
    <location>
        <begin position="509"/>
        <end position="541"/>
    </location>
</feature>
<keyword evidence="2" id="KW-0812">Transmembrane</keyword>
<dbReference type="InterPro" id="IPR007110">
    <property type="entry name" value="Ig-like_dom"/>
</dbReference>
<dbReference type="PROSITE" id="PS50835">
    <property type="entry name" value="IG_LIKE"/>
    <property type="match status" value="2"/>
</dbReference>
<proteinExistence type="predicted"/>
<dbReference type="CDD" id="cd00096">
    <property type="entry name" value="Ig"/>
    <property type="match status" value="1"/>
</dbReference>
<dbReference type="CDD" id="cd00063">
    <property type="entry name" value="FN3"/>
    <property type="match status" value="1"/>
</dbReference>
<dbReference type="InterPro" id="IPR003599">
    <property type="entry name" value="Ig_sub"/>
</dbReference>
<feature type="transmembrane region" description="Helical" evidence="2">
    <location>
        <begin position="336"/>
        <end position="360"/>
    </location>
</feature>
<dbReference type="AlphaFoldDB" id="A0AAN9VG58"/>
<dbReference type="SMART" id="SM00409">
    <property type="entry name" value="IG"/>
    <property type="match status" value="1"/>
</dbReference>
<feature type="region of interest" description="Disordered" evidence="1">
    <location>
        <begin position="363"/>
        <end position="423"/>
    </location>
</feature>
<comment type="caution">
    <text evidence="4">The sequence shown here is derived from an EMBL/GenBank/DDBJ whole genome shotgun (WGS) entry which is preliminary data.</text>
</comment>
<keyword evidence="2" id="KW-0472">Membrane</keyword>
<feature type="region of interest" description="Disordered" evidence="1">
    <location>
        <begin position="558"/>
        <end position="598"/>
    </location>
</feature>
<dbReference type="SMART" id="SM00408">
    <property type="entry name" value="IGc2"/>
    <property type="match status" value="1"/>
</dbReference>
<dbReference type="PANTHER" id="PTHR23278">
    <property type="entry name" value="SIDESTEP PROTEIN"/>
    <property type="match status" value="1"/>
</dbReference>
<accession>A0AAN9VG58</accession>
<dbReference type="Pfam" id="PF13895">
    <property type="entry name" value="Ig_2"/>
    <property type="match status" value="1"/>
</dbReference>
<dbReference type="EMBL" id="JAZDUA010000275">
    <property type="protein sequence ID" value="KAK7862416.1"/>
    <property type="molecule type" value="Genomic_DNA"/>
</dbReference>
<reference evidence="4 5" key="1">
    <citation type="submission" date="2024-03" db="EMBL/GenBank/DDBJ databases">
        <title>The genome assembly and annotation of the cricket Gryllus longicercus Weissman &amp; Gray.</title>
        <authorList>
            <person name="Szrajer S."/>
            <person name="Gray D."/>
            <person name="Ylla G."/>
        </authorList>
    </citation>
    <scope>NUCLEOTIDE SEQUENCE [LARGE SCALE GENOMIC DNA]</scope>
    <source>
        <strain evidence="4">DAG 2021-001</strain>
        <tissue evidence="4">Whole body minus gut</tissue>
    </source>
</reference>
<dbReference type="SUPFAM" id="SSF49265">
    <property type="entry name" value="Fibronectin type III"/>
    <property type="match status" value="1"/>
</dbReference>
<feature type="compositionally biased region" description="Low complexity" evidence="1">
    <location>
        <begin position="528"/>
        <end position="541"/>
    </location>
</feature>
<feature type="compositionally biased region" description="Basic and acidic residues" evidence="1">
    <location>
        <begin position="368"/>
        <end position="386"/>
    </location>
</feature>
<feature type="domain" description="Ig-like" evidence="3">
    <location>
        <begin position="28"/>
        <end position="126"/>
    </location>
</feature>
<feature type="compositionally biased region" description="Low complexity" evidence="1">
    <location>
        <begin position="558"/>
        <end position="568"/>
    </location>
</feature>
<gene>
    <name evidence="4" type="ORF">R5R35_008895</name>
</gene>
<dbReference type="PANTHER" id="PTHR23278:SF30">
    <property type="entry name" value="SIDESTEP VIII, ISOFORM B"/>
    <property type="match status" value="1"/>
</dbReference>
<feature type="compositionally biased region" description="Pro residues" evidence="1">
    <location>
        <begin position="569"/>
        <end position="578"/>
    </location>
</feature>
<feature type="domain" description="Ig-like" evidence="3">
    <location>
        <begin position="131"/>
        <end position="206"/>
    </location>
</feature>
<name>A0AAN9VG58_9ORTH</name>
<dbReference type="SUPFAM" id="SSF48726">
    <property type="entry name" value="Immunoglobulin"/>
    <property type="match status" value="2"/>
</dbReference>
<dbReference type="InterPro" id="IPR003961">
    <property type="entry name" value="FN3_dom"/>
</dbReference>
<keyword evidence="2" id="KW-1133">Transmembrane helix</keyword>
<evidence type="ECO:0000259" key="3">
    <source>
        <dbReference type="PROSITE" id="PS50835"/>
    </source>
</evidence>
<evidence type="ECO:0000256" key="1">
    <source>
        <dbReference type="SAM" id="MobiDB-lite"/>
    </source>
</evidence>
<dbReference type="InterPro" id="IPR036116">
    <property type="entry name" value="FN3_sf"/>
</dbReference>
<evidence type="ECO:0000256" key="2">
    <source>
        <dbReference type="SAM" id="Phobius"/>
    </source>
</evidence>
<evidence type="ECO:0000313" key="4">
    <source>
        <dbReference type="EMBL" id="KAK7862416.1"/>
    </source>
</evidence>
<organism evidence="4 5">
    <name type="scientific">Gryllus longicercus</name>
    <dbReference type="NCBI Taxonomy" id="2509291"/>
    <lineage>
        <taxon>Eukaryota</taxon>
        <taxon>Metazoa</taxon>
        <taxon>Ecdysozoa</taxon>
        <taxon>Arthropoda</taxon>
        <taxon>Hexapoda</taxon>
        <taxon>Insecta</taxon>
        <taxon>Pterygota</taxon>
        <taxon>Neoptera</taxon>
        <taxon>Polyneoptera</taxon>
        <taxon>Orthoptera</taxon>
        <taxon>Ensifera</taxon>
        <taxon>Gryllidea</taxon>
        <taxon>Grylloidea</taxon>
        <taxon>Gryllidae</taxon>
        <taxon>Gryllinae</taxon>
        <taxon>Gryllus</taxon>
    </lineage>
</organism>
<dbReference type="Gene3D" id="2.60.40.10">
    <property type="entry name" value="Immunoglobulins"/>
    <property type="match status" value="3"/>
</dbReference>
<dbReference type="Proteomes" id="UP001378592">
    <property type="component" value="Unassembled WGS sequence"/>
</dbReference>
<keyword evidence="5" id="KW-1185">Reference proteome</keyword>
<sequence>MLTCRAGTPLLSDPDLEDSWKLDVYHVPIVTLELGTNLNASNIREGVDVYFECNIKSNPWVYKVSWRHNGTYFPQGKSLNSNTSAGAIVSNQSLVLQSVTRSRTGIYTCVGSNHEGDGESNPVFLDVKFLPVCKNGHQRAYGVARGEPARVLCELEANPMDIHFTWKFNNTSDAVDLPASLVAADRSRSIATYTPMTELDYGTLLCWGRNELGVQHEPCVYTISPAGKPDPLHNCSILNQTAESLHVECAEGFDGGLTQHFIMEVYDADTQTLVRNVNSSAPVFAVSGLQSGLGFDISVFAANAKGRSDPVPLHAYTLKAAEKRTASPAILNITPVLGILIGGVAFLILVAIIIVVVMRLRNSSGNDSKPRDGASAEENGHTRTADKASSVPLSKDTDESIDSQEEKNPDIIPQNSDTDYQDPDEKAFAKLNNAPNRIYASINPHIHSPSSRIYDNSGNMMNVKKPRDEVTYAELALPKQQPMYVGVPHTPGGVRRQEPTVYAQIDVSKQMPPQQQHPHPHPHHHSELLQQQPQDGNTASASLPLLHHHHLAAAYTPHPHQPTLRLLSPPGPPGPHPPMSTLGPLGPCPPDDELPACAETPLLPAPAQRESTVGLLVGQPDLAGHATVTQTPRVTATRF</sequence>
<dbReference type="InterPro" id="IPR036179">
    <property type="entry name" value="Ig-like_dom_sf"/>
</dbReference>
<dbReference type="InterPro" id="IPR013783">
    <property type="entry name" value="Ig-like_fold"/>
</dbReference>
<protein>
    <recommendedName>
        <fullName evidence="3">Ig-like domain-containing protein</fullName>
    </recommendedName>
</protein>